<reference evidence="3" key="1">
    <citation type="journal article" date="2013" name="Stand. Genomic Sci.">
        <title>Genome sequence of the thermophilic fresh-water bacterium Spirochaeta caldaria type strain (H1(T)), reclassification of Spirochaeta caldaria, Spirochaeta stenostrepta, and Spirochaeta zuelzerae in the genus Treponema as Treponema caldaria comb. nov., Treponema stenostrepta comb. nov., and Treponema zuelzerae comb. nov., and emendation of the genus Treponema.</title>
        <authorList>
            <person name="Abt B."/>
            <person name="Goker M."/>
            <person name="Scheuner C."/>
            <person name="Han C."/>
            <person name="Lu M."/>
            <person name="Misra M."/>
            <person name="Lapidus A."/>
            <person name="Nolan M."/>
            <person name="Lucas S."/>
            <person name="Hammon N."/>
            <person name="Deshpande S."/>
            <person name="Cheng J.F."/>
            <person name="Tapia R."/>
            <person name="Goodwin L.A."/>
            <person name="Pitluck S."/>
            <person name="Liolios K."/>
            <person name="Pagani I."/>
            <person name="Ivanova N."/>
            <person name="Mavromatis K."/>
            <person name="Mikhailova N."/>
            <person name="Huntemann M."/>
            <person name="Pati A."/>
            <person name="Chen A."/>
            <person name="Palaniappan K."/>
            <person name="Land M."/>
            <person name="Hauser L."/>
            <person name="Jeffries C.D."/>
            <person name="Rohde M."/>
            <person name="Spring S."/>
            <person name="Gronow S."/>
            <person name="Detter J.C."/>
            <person name="Bristow J."/>
            <person name="Eisen J.A."/>
            <person name="Markowitz V."/>
            <person name="Hugenholtz P."/>
            <person name="Kyrpides N.C."/>
            <person name="Woyke T."/>
            <person name="Klenk H.P."/>
        </authorList>
    </citation>
    <scope>NUCLEOTIDE SEQUENCE</scope>
    <source>
        <strain evidence="3">ATCC 51460 / DSM 7334 / H1</strain>
    </source>
</reference>
<dbReference type="RefSeq" id="WP_013967985.1">
    <property type="nucleotide sequence ID" value="NC_015732.1"/>
</dbReference>
<organism evidence="2 3">
    <name type="scientific">Gracilinema caldarium (strain ATCC 51460 / DSM 7334 / H1)</name>
    <name type="common">Treponema caldarium</name>
    <dbReference type="NCBI Taxonomy" id="744872"/>
    <lineage>
        <taxon>Bacteria</taxon>
        <taxon>Pseudomonadati</taxon>
        <taxon>Spirochaetota</taxon>
        <taxon>Spirochaetia</taxon>
        <taxon>Spirochaetales</taxon>
        <taxon>Breznakiellaceae</taxon>
        <taxon>Gracilinema</taxon>
    </lineage>
</organism>
<evidence type="ECO:0000259" key="1">
    <source>
        <dbReference type="Pfam" id="PF02350"/>
    </source>
</evidence>
<dbReference type="PANTHER" id="PTHR43174:SF3">
    <property type="entry name" value="UDP-N-ACETYLGLUCOSAMINE 2-EPIMERASE"/>
    <property type="match status" value="1"/>
</dbReference>
<dbReference type="GO" id="GO:0004553">
    <property type="term" value="F:hydrolase activity, hydrolyzing O-glycosyl compounds"/>
    <property type="evidence" value="ECO:0007669"/>
    <property type="project" value="InterPro"/>
</dbReference>
<dbReference type="InterPro" id="IPR029767">
    <property type="entry name" value="WecB-like"/>
</dbReference>
<dbReference type="eggNOG" id="COG0381">
    <property type="taxonomic scope" value="Bacteria"/>
</dbReference>
<dbReference type="HOGENOM" id="CLU_061127_0_0_12"/>
<gene>
    <name evidence="2" type="ordered locus">Spica_0511</name>
</gene>
<dbReference type="CDD" id="cd03786">
    <property type="entry name" value="GTB_UDP-GlcNAc_2-Epimerase"/>
    <property type="match status" value="1"/>
</dbReference>
<dbReference type="PANTHER" id="PTHR43174">
    <property type="entry name" value="UDP-N-ACETYLGLUCOSAMINE 2-EPIMERASE"/>
    <property type="match status" value="1"/>
</dbReference>
<dbReference type="Proteomes" id="UP000000503">
    <property type="component" value="Chromosome"/>
</dbReference>
<evidence type="ECO:0000313" key="3">
    <source>
        <dbReference type="Proteomes" id="UP000000503"/>
    </source>
</evidence>
<dbReference type="Pfam" id="PF02350">
    <property type="entry name" value="Epimerase_2"/>
    <property type="match status" value="1"/>
</dbReference>
<accession>F8F020</accession>
<dbReference type="Gene3D" id="3.40.50.2000">
    <property type="entry name" value="Glycogen Phosphorylase B"/>
    <property type="match status" value="2"/>
</dbReference>
<keyword evidence="3" id="KW-1185">Reference proteome</keyword>
<proteinExistence type="predicted"/>
<evidence type="ECO:0000313" key="2">
    <source>
        <dbReference type="EMBL" id="AEJ18673.1"/>
    </source>
</evidence>
<protein>
    <submittedName>
        <fullName evidence="2">UDP-N-acetyl-D-glucosamine 2-epimerase, UDP-hydrolysing</fullName>
    </submittedName>
</protein>
<dbReference type="AlphaFoldDB" id="F8F020"/>
<dbReference type="EMBL" id="CP002868">
    <property type="protein sequence ID" value="AEJ18673.1"/>
    <property type="molecule type" value="Genomic_DNA"/>
</dbReference>
<name>F8F020_GRAC1</name>
<dbReference type="OrthoDB" id="9803238at2"/>
<dbReference type="STRING" id="744872.Spica_0511"/>
<sequence length="389" mass="44065">MVKKKLAFFTGTRAEYGLLRPLMDLALKDSDLQFELYVTGMHLSLEFGHTVDQIKQDRIPITEEIEILLSGDTPTAITKSMGLALIGFGDILKKRKPDMLVILGDRFEAFCVAAAATVAHIPIAHLHGGELTLGAIDDTFRHSITKMSYLHFVATEQYKQRVIQLGEFPDRVFNVGAIGIDNILKLKLLDKNEIQNVISDKIKYPYVVITFHPETIDCQSAEDQIKEILKALDKFNDMFLIFTKANSDAGGRIINTLIEEFVSRNPDRSILFSSLGQLKYLSLIKHSLMVIGNSSSGIIEAPSLNVPTVNIGKRQDGRIKAKSVYDCGLFANDIYKTINNVKEDIKNNRINYENPYYKKDTTITIYDTIKKYLNYNKFIKNFFDLTLKY</sequence>
<dbReference type="NCBIfam" id="TIGR03568">
    <property type="entry name" value="NeuC_NnaA"/>
    <property type="match status" value="1"/>
</dbReference>
<feature type="domain" description="UDP-N-acetylglucosamine 2-epimerase" evidence="1">
    <location>
        <begin position="28"/>
        <end position="370"/>
    </location>
</feature>
<dbReference type="InterPro" id="IPR003331">
    <property type="entry name" value="UDP_GlcNAc_Epimerase_2_dom"/>
</dbReference>
<dbReference type="InterPro" id="IPR020004">
    <property type="entry name" value="UDP-GlcNAc_Epase"/>
</dbReference>
<dbReference type="GO" id="GO:0006047">
    <property type="term" value="P:UDP-N-acetylglucosamine metabolic process"/>
    <property type="evidence" value="ECO:0007669"/>
    <property type="project" value="InterPro"/>
</dbReference>
<dbReference type="KEGG" id="scd:Spica_0511"/>
<dbReference type="SUPFAM" id="SSF53756">
    <property type="entry name" value="UDP-Glycosyltransferase/glycogen phosphorylase"/>
    <property type="match status" value="1"/>
</dbReference>